<evidence type="ECO:0000313" key="1">
    <source>
        <dbReference type="EMBL" id="CAG8450933.1"/>
    </source>
</evidence>
<dbReference type="EMBL" id="CAJVPW010000344">
    <property type="protein sequence ID" value="CAG8450933.1"/>
    <property type="molecule type" value="Genomic_DNA"/>
</dbReference>
<protein>
    <submittedName>
        <fullName evidence="1">4551_t:CDS:1</fullName>
    </submittedName>
</protein>
<organism evidence="1 2">
    <name type="scientific">Cetraspora pellucida</name>
    <dbReference type="NCBI Taxonomy" id="1433469"/>
    <lineage>
        <taxon>Eukaryota</taxon>
        <taxon>Fungi</taxon>
        <taxon>Fungi incertae sedis</taxon>
        <taxon>Mucoromycota</taxon>
        <taxon>Glomeromycotina</taxon>
        <taxon>Glomeromycetes</taxon>
        <taxon>Diversisporales</taxon>
        <taxon>Gigasporaceae</taxon>
        <taxon>Cetraspora</taxon>
    </lineage>
</organism>
<keyword evidence="2" id="KW-1185">Reference proteome</keyword>
<accession>A0ACA9K423</accession>
<proteinExistence type="predicted"/>
<comment type="caution">
    <text evidence="1">The sequence shown here is derived from an EMBL/GenBank/DDBJ whole genome shotgun (WGS) entry which is preliminary data.</text>
</comment>
<reference evidence="1" key="1">
    <citation type="submission" date="2021-06" db="EMBL/GenBank/DDBJ databases">
        <authorList>
            <person name="Kallberg Y."/>
            <person name="Tangrot J."/>
            <person name="Rosling A."/>
        </authorList>
    </citation>
    <scope>NUCLEOTIDE SEQUENCE</scope>
    <source>
        <strain evidence="1">28 12/20/2015</strain>
    </source>
</reference>
<name>A0ACA9K423_9GLOM</name>
<dbReference type="Proteomes" id="UP000789366">
    <property type="component" value="Unassembled WGS sequence"/>
</dbReference>
<feature type="non-terminal residue" evidence="1">
    <location>
        <position position="1"/>
    </location>
</feature>
<gene>
    <name evidence="1" type="ORF">SPELUC_LOCUS792</name>
</gene>
<evidence type="ECO:0000313" key="2">
    <source>
        <dbReference type="Proteomes" id="UP000789366"/>
    </source>
</evidence>
<sequence length="1065" mass="119693">NKMANNLESGDNLVSATLRTRLNNFEIYISDPIRRLPLYVNNAQSTTLKKKLQDQLNENTTQIQLTADLSTALAKRRLELERQIKELDKIEYNDVPQELRNKLTDLEKEDRFKYENSAKVALGLNFVPMVPAVEKSTASTTSSGRASKRDRITTKSQIGIEFATEIGQGLLQEVRRLQALLHEKEEITKGLEVEKAELERTIEQLNKNLRANQESKDRLNEQVWALELAKQDISSQLEDLQQQLTKARSDYTKIEKALSTATDVIEQLKDKEERLTSNLENLKTRHEKDMANNRRHIAALNREKADLLKIVDDLKSQLDSFVNASKIKKSTKDTGTGSNNISYDEDGQIISSGDTDSSIPQDSLNKNVNSQETMKALGVANRMIGSLRANLQKEKSEKYELKKLLSDREEQIEAMRVELYDALPDQSKQGNLEPGDRSIISENYLLSNDLEKINKDNRPSSSWFNKVKNNNSTSRGIVSEPETFEDSRPRNSDLRYKDSVVRRRVTEYEDISKQNDDDESIIHRSSQSSKGGEPRSPSDEKRRTDSGNSLIEGEYESSTDSFATENESNSDSKRGSTKSKRETNQDVLSYKIDSSPTTRSIPKESTIIKTFVDKGVQTESKSERSDSMSSKLTFGTNRDTMISDNIPHDSKYDQTSQTLTVPDNGNKDNKRFTLDLSSSSNNQQSQQPRSILQNTNKQQGPIQSLDPPPRPTNGPSATLIQRLPAAVNFGQQAGTPKVQKSLDNARKSSAESQEGILTNGKSRGINSINAGEPTTSRFHDHSSSSVSTSSSASITADTTNSKSPEHNGGPLPGPSGTDPTIIHAITQTMIGEYLWKYTRRNFGSDKRHKRFFWVHPYTKTLYWSNRDPGNSEPVDPKTKSGTSYFESVKEVEDNNPSPPGLHHMSLIIRTPERDLKITARSKERHDYWFQALRYLLQQKLDESDKGNQGQGQGQGQTTGRPGKMASDPWDKQPNTRSLYDSTSPTGSLRGGNLKKKSSFNKIQSIFRRQDQSSSPLSSEVIDGQSQQLTVPGMSRNENVRQCCDGRHDVSKLERVGTHKGHNHHF</sequence>